<dbReference type="AlphaFoldDB" id="A0A8J5R1B7"/>
<evidence type="ECO:0000256" key="1">
    <source>
        <dbReference type="SAM" id="MobiDB-lite"/>
    </source>
</evidence>
<name>A0A8J5R1B7_ZIZPA</name>
<dbReference type="Pfam" id="PF24767">
    <property type="entry name" value="UBA_At5g58720"/>
    <property type="match status" value="1"/>
</dbReference>
<feature type="domain" description="At5g58720/SDE5-like UBA-like" evidence="2">
    <location>
        <begin position="104"/>
        <end position="142"/>
    </location>
</feature>
<organism evidence="3 4">
    <name type="scientific">Zizania palustris</name>
    <name type="common">Northern wild rice</name>
    <dbReference type="NCBI Taxonomy" id="103762"/>
    <lineage>
        <taxon>Eukaryota</taxon>
        <taxon>Viridiplantae</taxon>
        <taxon>Streptophyta</taxon>
        <taxon>Embryophyta</taxon>
        <taxon>Tracheophyta</taxon>
        <taxon>Spermatophyta</taxon>
        <taxon>Magnoliopsida</taxon>
        <taxon>Liliopsida</taxon>
        <taxon>Poales</taxon>
        <taxon>Poaceae</taxon>
        <taxon>BOP clade</taxon>
        <taxon>Oryzoideae</taxon>
        <taxon>Oryzeae</taxon>
        <taxon>Zizaniinae</taxon>
        <taxon>Zizania</taxon>
    </lineage>
</organism>
<comment type="caution">
    <text evidence="3">The sequence shown here is derived from an EMBL/GenBank/DDBJ whole genome shotgun (WGS) entry which is preliminary data.</text>
</comment>
<proteinExistence type="predicted"/>
<reference evidence="3" key="1">
    <citation type="journal article" date="2021" name="bioRxiv">
        <title>Whole Genome Assembly and Annotation of Northern Wild Rice, Zizania palustris L., Supports a Whole Genome Duplication in the Zizania Genus.</title>
        <authorList>
            <person name="Haas M."/>
            <person name="Kono T."/>
            <person name="Macchietto M."/>
            <person name="Millas R."/>
            <person name="McGilp L."/>
            <person name="Shao M."/>
            <person name="Duquette J."/>
            <person name="Hirsch C.N."/>
            <person name="Kimball J."/>
        </authorList>
    </citation>
    <scope>NUCLEOTIDE SEQUENCE</scope>
    <source>
        <tissue evidence="3">Fresh leaf tissue</tissue>
    </source>
</reference>
<gene>
    <name evidence="3" type="ORF">GUJ93_ZPchr1436g33626</name>
</gene>
<evidence type="ECO:0000313" key="3">
    <source>
        <dbReference type="EMBL" id="KAG8043121.1"/>
    </source>
</evidence>
<evidence type="ECO:0000313" key="4">
    <source>
        <dbReference type="Proteomes" id="UP000729402"/>
    </source>
</evidence>
<keyword evidence="4" id="KW-1185">Reference proteome</keyword>
<feature type="region of interest" description="Disordered" evidence="1">
    <location>
        <begin position="1"/>
        <end position="39"/>
    </location>
</feature>
<accession>A0A8J5R1B7</accession>
<dbReference type="InterPro" id="IPR055319">
    <property type="entry name" value="At5g58720-like"/>
</dbReference>
<reference evidence="3" key="2">
    <citation type="submission" date="2021-02" db="EMBL/GenBank/DDBJ databases">
        <authorList>
            <person name="Kimball J.A."/>
            <person name="Haas M.W."/>
            <person name="Macchietto M."/>
            <person name="Kono T."/>
            <person name="Duquette J."/>
            <person name="Shao M."/>
        </authorList>
    </citation>
    <scope>NUCLEOTIDE SEQUENCE</scope>
    <source>
        <tissue evidence="3">Fresh leaf tissue</tissue>
    </source>
</reference>
<dbReference type="Proteomes" id="UP000729402">
    <property type="component" value="Unassembled WGS sequence"/>
</dbReference>
<dbReference type="PANTHER" id="PTHR47676:SF1">
    <property type="entry name" value="SMR DOMAIN-CONTAINING PROTEIN"/>
    <property type="match status" value="1"/>
</dbReference>
<sequence>MKPRKKKSKKKKPTSAATAAGVATTPPAAEGGAASSYSGASCSLQSEALTLAAASETESSSSCEASTYASAFTSASSGGVSTSSSFSAFSSSASTASSSATGDERRDMAWLLDAFGSATIDQVDSAYREAGGDPFLAAAILGLSPEAEPPLPPDLSLRAGSGSRKAARKPKRIAVATTGMVADVIGKGYTRPSTSPVSMANAWKGRNGVNVSNGWNIVNAKRDGGCGDRKYSVEEVEEAEQFLCSMLGDNSELGMGVVRDAR</sequence>
<evidence type="ECO:0000259" key="2">
    <source>
        <dbReference type="Pfam" id="PF24767"/>
    </source>
</evidence>
<dbReference type="PANTHER" id="PTHR47676">
    <property type="entry name" value="OS01G0225100 PROTEIN"/>
    <property type="match status" value="1"/>
</dbReference>
<dbReference type="InterPro" id="IPR056254">
    <property type="entry name" value="At5g58720/SDE5-like_UBA-like"/>
</dbReference>
<feature type="compositionally biased region" description="Low complexity" evidence="1">
    <location>
        <begin position="14"/>
        <end position="39"/>
    </location>
</feature>
<dbReference type="EMBL" id="JAAALK010001213">
    <property type="protein sequence ID" value="KAG8043121.1"/>
    <property type="molecule type" value="Genomic_DNA"/>
</dbReference>
<feature type="compositionally biased region" description="Basic residues" evidence="1">
    <location>
        <begin position="1"/>
        <end position="13"/>
    </location>
</feature>
<protein>
    <recommendedName>
        <fullName evidence="2">At5g58720/SDE5-like UBA-like domain-containing protein</fullName>
    </recommendedName>
</protein>
<dbReference type="OrthoDB" id="3231855at2759"/>